<name>A0A448XQC4_9PLAT</name>
<feature type="region of interest" description="Disordered" evidence="1">
    <location>
        <begin position="58"/>
        <end position="77"/>
    </location>
</feature>
<dbReference type="Proteomes" id="UP000784294">
    <property type="component" value="Unassembled WGS sequence"/>
</dbReference>
<evidence type="ECO:0000313" key="2">
    <source>
        <dbReference type="EMBL" id="VEL42316.1"/>
    </source>
</evidence>
<keyword evidence="3" id="KW-1185">Reference proteome</keyword>
<evidence type="ECO:0000313" key="3">
    <source>
        <dbReference type="Proteomes" id="UP000784294"/>
    </source>
</evidence>
<evidence type="ECO:0000256" key="1">
    <source>
        <dbReference type="SAM" id="MobiDB-lite"/>
    </source>
</evidence>
<accession>A0A448XQC4</accession>
<gene>
    <name evidence="2" type="ORF">PXEA_LOCUS35756</name>
</gene>
<proteinExistence type="predicted"/>
<organism evidence="2 3">
    <name type="scientific">Protopolystoma xenopodis</name>
    <dbReference type="NCBI Taxonomy" id="117903"/>
    <lineage>
        <taxon>Eukaryota</taxon>
        <taxon>Metazoa</taxon>
        <taxon>Spiralia</taxon>
        <taxon>Lophotrochozoa</taxon>
        <taxon>Platyhelminthes</taxon>
        <taxon>Monogenea</taxon>
        <taxon>Polyopisthocotylea</taxon>
        <taxon>Polystomatidea</taxon>
        <taxon>Polystomatidae</taxon>
        <taxon>Protopolystoma</taxon>
    </lineage>
</organism>
<protein>
    <submittedName>
        <fullName evidence="2">Uncharacterized protein</fullName>
    </submittedName>
</protein>
<comment type="caution">
    <text evidence="2">The sequence shown here is derived from an EMBL/GenBank/DDBJ whole genome shotgun (WGS) entry which is preliminary data.</text>
</comment>
<dbReference type="EMBL" id="CAAALY010273747">
    <property type="protein sequence ID" value="VEL42316.1"/>
    <property type="molecule type" value="Genomic_DNA"/>
</dbReference>
<dbReference type="AlphaFoldDB" id="A0A448XQC4"/>
<reference evidence="2" key="1">
    <citation type="submission" date="2018-11" db="EMBL/GenBank/DDBJ databases">
        <authorList>
            <consortium name="Pathogen Informatics"/>
        </authorList>
    </citation>
    <scope>NUCLEOTIDE SEQUENCE</scope>
</reference>
<sequence length="77" mass="8637">MHSAGPRVIADRRRHEGVSGQMFGELGVYLGLVTGHAHNKWRGVDNGIFRLVANGKSQFGDKKQRQSRMPRRGGFDF</sequence>